<comment type="caution">
    <text evidence="1">The sequence shown here is derived from an EMBL/GenBank/DDBJ whole genome shotgun (WGS) entry which is preliminary data.</text>
</comment>
<sequence>MPIIAAGAVAPSPVPLLRRNEHAHLDRAVRSGELARVARGVYAPRELWATLPPWDRYLSRVHAAAARYPHAVFVRDSAAALRGLPVFGEPAWVHAINAGTAPTRRVGDVVFHSAERMPQHDQRGGIEVATIAEIAIDAARLRHPAVGLAIVDAALRRAPDLSTRTLGALSETHPSSRGRARARWVMDRASPTPESPLESVSLAVIEWQGFPPPQCQVWVRGGGDDDRVDFAWPQWGIAGEADGEIKYSGELGDARGALRARGIRDARLMRRGMPTIRHWGWNDLVAPDLLRTILASAGLPIIRPVSADPLRTLAAALRGAP</sequence>
<evidence type="ECO:0000313" key="1">
    <source>
        <dbReference type="EMBL" id="MCT9001382.1"/>
    </source>
</evidence>
<protein>
    <recommendedName>
        <fullName evidence="3">Transcriptional regulator, AbiEi antitoxin, Type IV TA system</fullName>
    </recommendedName>
</protein>
<proteinExistence type="predicted"/>
<accession>A0ABT2P9X2</accession>
<dbReference type="RefSeq" id="WP_261605925.1">
    <property type="nucleotide sequence ID" value="NZ_JAODOR010000004.1"/>
</dbReference>
<organism evidence="1 2">
    <name type="scientific">Microbacterium memoriense</name>
    <dbReference type="NCBI Taxonomy" id="2978350"/>
    <lineage>
        <taxon>Bacteria</taxon>
        <taxon>Bacillati</taxon>
        <taxon>Actinomycetota</taxon>
        <taxon>Actinomycetes</taxon>
        <taxon>Micrococcales</taxon>
        <taxon>Microbacteriaceae</taxon>
        <taxon>Microbacterium</taxon>
    </lineage>
</organism>
<reference evidence="1 2" key="1">
    <citation type="journal article" date="2024" name="Int. J. Syst. Evol. Microbiol.">
        <title>Microbacterium memoriense sp. nov., a member of the Actinomycetota from marine beach sediment of the north coast of Portugal.</title>
        <authorList>
            <person name="Santos J.D.N.D."/>
            <person name="Klimek D."/>
            <person name="Calusinska M."/>
            <person name="Lobo-da-Cunha A."/>
            <person name="Catita J."/>
            <person name="Goncalves H."/>
            <person name="Gonzalez I."/>
            <person name="Lage O.M."/>
        </authorList>
    </citation>
    <scope>NUCLEOTIDE SEQUENCE [LARGE SCALE GENOMIC DNA]</scope>
    <source>
        <strain evidence="1 2">PMIC_1C1B</strain>
    </source>
</reference>
<evidence type="ECO:0008006" key="3">
    <source>
        <dbReference type="Google" id="ProtNLM"/>
    </source>
</evidence>
<dbReference type="Proteomes" id="UP001300496">
    <property type="component" value="Unassembled WGS sequence"/>
</dbReference>
<evidence type="ECO:0000313" key="2">
    <source>
        <dbReference type="Proteomes" id="UP001300496"/>
    </source>
</evidence>
<keyword evidence="2" id="KW-1185">Reference proteome</keyword>
<name>A0ABT2P9X2_9MICO</name>
<dbReference type="EMBL" id="JAODOR010000004">
    <property type="protein sequence ID" value="MCT9001382.1"/>
    <property type="molecule type" value="Genomic_DNA"/>
</dbReference>
<gene>
    <name evidence="1" type="ORF">N4R40_03235</name>
</gene>